<evidence type="ECO:0000256" key="4">
    <source>
        <dbReference type="ARBA" id="ARBA00022448"/>
    </source>
</evidence>
<evidence type="ECO:0000256" key="9">
    <source>
        <dbReference type="ARBA" id="ARBA00022967"/>
    </source>
</evidence>
<proteinExistence type="inferred from homology"/>
<dbReference type="Proteomes" id="UP000298677">
    <property type="component" value="Chromosome"/>
</dbReference>
<feature type="domain" description="ABC transmembrane type-1" evidence="16">
    <location>
        <begin position="19"/>
        <end position="303"/>
    </location>
</feature>
<dbReference type="AlphaFoldDB" id="A0A4D6XRL7"/>
<dbReference type="FunFam" id="1.20.1560.10:FF:000011">
    <property type="entry name" value="Multidrug ABC transporter ATP-binding protein"/>
    <property type="match status" value="1"/>
</dbReference>
<evidence type="ECO:0000256" key="11">
    <source>
        <dbReference type="ARBA" id="ARBA00023136"/>
    </source>
</evidence>
<dbReference type="EC" id="7.6.2.2" evidence="3"/>
<dbReference type="RefSeq" id="WP_158341965.1">
    <property type="nucleotide sequence ID" value="NZ_CP033012.1"/>
</dbReference>
<feature type="transmembrane region" description="Helical" evidence="14">
    <location>
        <begin position="56"/>
        <end position="77"/>
    </location>
</feature>
<evidence type="ECO:0000256" key="12">
    <source>
        <dbReference type="ARBA" id="ARBA00034018"/>
    </source>
</evidence>
<evidence type="ECO:0000256" key="7">
    <source>
        <dbReference type="ARBA" id="ARBA00022741"/>
    </source>
</evidence>
<dbReference type="PROSITE" id="PS50929">
    <property type="entry name" value="ABC_TM1F"/>
    <property type="match status" value="1"/>
</dbReference>
<dbReference type="InterPro" id="IPR039421">
    <property type="entry name" value="Type_1_exporter"/>
</dbReference>
<dbReference type="SUPFAM" id="SSF52540">
    <property type="entry name" value="P-loop containing nucleoside triphosphate hydrolases"/>
    <property type="match status" value="1"/>
</dbReference>
<keyword evidence="4" id="KW-0813">Transport</keyword>
<comment type="similarity">
    <text evidence="2">Belongs to the ABC transporter superfamily. Drug exporter-2 (TC 3.A.1.117) family.</text>
</comment>
<dbReference type="PANTHER" id="PTHR43394">
    <property type="entry name" value="ATP-DEPENDENT PERMEASE MDL1, MITOCHONDRIAL"/>
    <property type="match status" value="1"/>
</dbReference>
<evidence type="ECO:0000259" key="15">
    <source>
        <dbReference type="PROSITE" id="PS50893"/>
    </source>
</evidence>
<keyword evidence="8 17" id="KW-0067">ATP-binding</keyword>
<dbReference type="GO" id="GO:0016887">
    <property type="term" value="F:ATP hydrolysis activity"/>
    <property type="evidence" value="ECO:0007669"/>
    <property type="project" value="InterPro"/>
</dbReference>
<name>A0A4D6XRL7_9GAMM</name>
<gene>
    <name evidence="17" type="ORF">D9V65_01900</name>
</gene>
<dbReference type="NCBIfam" id="NF008055">
    <property type="entry name" value="PRK10789.1"/>
    <property type="match status" value="1"/>
</dbReference>
<dbReference type="SMART" id="SM00382">
    <property type="entry name" value="AAA"/>
    <property type="match status" value="1"/>
</dbReference>
<dbReference type="GO" id="GO:0015421">
    <property type="term" value="F:ABC-type oligopeptide transporter activity"/>
    <property type="evidence" value="ECO:0007669"/>
    <property type="project" value="TreeGrafter"/>
</dbReference>
<dbReference type="EMBL" id="CP033012">
    <property type="protein sequence ID" value="QCI19486.1"/>
    <property type="molecule type" value="Genomic_DNA"/>
</dbReference>
<evidence type="ECO:0000313" key="18">
    <source>
        <dbReference type="Proteomes" id="UP000298677"/>
    </source>
</evidence>
<keyword evidence="9" id="KW-1278">Translocase</keyword>
<evidence type="ECO:0000256" key="8">
    <source>
        <dbReference type="ARBA" id="ARBA00022840"/>
    </source>
</evidence>
<dbReference type="OrthoDB" id="9806127at2"/>
<evidence type="ECO:0000256" key="13">
    <source>
        <dbReference type="ARBA" id="ARBA00074518"/>
    </source>
</evidence>
<evidence type="ECO:0000259" key="16">
    <source>
        <dbReference type="PROSITE" id="PS50929"/>
    </source>
</evidence>
<dbReference type="GO" id="GO:0008559">
    <property type="term" value="F:ABC-type xenobiotic transporter activity"/>
    <property type="evidence" value="ECO:0007669"/>
    <property type="project" value="UniProtKB-EC"/>
</dbReference>
<evidence type="ECO:0000256" key="3">
    <source>
        <dbReference type="ARBA" id="ARBA00012191"/>
    </source>
</evidence>
<dbReference type="InterPro" id="IPR027417">
    <property type="entry name" value="P-loop_NTPase"/>
</dbReference>
<dbReference type="InterPro" id="IPR003439">
    <property type="entry name" value="ABC_transporter-like_ATP-bd"/>
</dbReference>
<reference evidence="17 18" key="1">
    <citation type="submission" date="2018-10" db="EMBL/GenBank/DDBJ databases">
        <title>Comparative functional genomics of the obligate endosymbiont Buchnera aphidicola.</title>
        <authorList>
            <person name="Chong R.A."/>
        </authorList>
    </citation>
    <scope>NUCLEOTIDE SEQUENCE [LARGE SCALE GENOMIC DNA]</scope>
    <source>
        <strain evidence="17 18">Aoe</strain>
    </source>
</reference>
<evidence type="ECO:0000256" key="14">
    <source>
        <dbReference type="SAM" id="Phobius"/>
    </source>
</evidence>
<evidence type="ECO:0000256" key="6">
    <source>
        <dbReference type="ARBA" id="ARBA00022692"/>
    </source>
</evidence>
<accession>A0A4D6XRL7</accession>
<feature type="transmembrane region" description="Helical" evidence="14">
    <location>
        <begin position="247"/>
        <end position="268"/>
    </location>
</feature>
<dbReference type="GO" id="GO:0005886">
    <property type="term" value="C:plasma membrane"/>
    <property type="evidence" value="ECO:0007669"/>
    <property type="project" value="UniProtKB-SubCell"/>
</dbReference>
<dbReference type="SUPFAM" id="SSF90123">
    <property type="entry name" value="ABC transporter transmembrane region"/>
    <property type="match status" value="1"/>
</dbReference>
<dbReference type="FunFam" id="3.40.50.300:FF:000221">
    <property type="entry name" value="Multidrug ABC transporter ATP-binding protein"/>
    <property type="match status" value="1"/>
</dbReference>
<keyword evidence="11 14" id="KW-0472">Membrane</keyword>
<dbReference type="GO" id="GO:0005524">
    <property type="term" value="F:ATP binding"/>
    <property type="evidence" value="ECO:0007669"/>
    <property type="project" value="UniProtKB-KW"/>
</dbReference>
<dbReference type="CDD" id="cd18541">
    <property type="entry name" value="ABC_6TM_TmrB_like"/>
    <property type="match status" value="1"/>
</dbReference>
<evidence type="ECO:0000256" key="1">
    <source>
        <dbReference type="ARBA" id="ARBA00004651"/>
    </source>
</evidence>
<dbReference type="InterPro" id="IPR011527">
    <property type="entry name" value="ABC1_TM_dom"/>
</dbReference>
<feature type="domain" description="ABC transporter" evidence="15">
    <location>
        <begin position="338"/>
        <end position="573"/>
    </location>
</feature>
<dbReference type="InterPro" id="IPR036640">
    <property type="entry name" value="ABC1_TM_sf"/>
</dbReference>
<keyword evidence="18" id="KW-1185">Reference proteome</keyword>
<dbReference type="InterPro" id="IPR017871">
    <property type="entry name" value="ABC_transporter-like_CS"/>
</dbReference>
<dbReference type="Pfam" id="PF00005">
    <property type="entry name" value="ABC_tran"/>
    <property type="match status" value="1"/>
</dbReference>
<feature type="transmembrane region" description="Helical" evidence="14">
    <location>
        <begin position="127"/>
        <end position="150"/>
    </location>
</feature>
<dbReference type="InterPro" id="IPR003593">
    <property type="entry name" value="AAA+_ATPase"/>
</dbReference>
<evidence type="ECO:0000256" key="2">
    <source>
        <dbReference type="ARBA" id="ARBA00006526"/>
    </source>
</evidence>
<feature type="transmembrane region" description="Helical" evidence="14">
    <location>
        <begin position="156"/>
        <end position="175"/>
    </location>
</feature>
<organism evidence="17 18">
    <name type="scientific">Buchnera aphidicola</name>
    <name type="common">Anoecia oenotherae</name>
    <dbReference type="NCBI Taxonomy" id="1241833"/>
    <lineage>
        <taxon>Bacteria</taxon>
        <taxon>Pseudomonadati</taxon>
        <taxon>Pseudomonadota</taxon>
        <taxon>Gammaproteobacteria</taxon>
        <taxon>Enterobacterales</taxon>
        <taxon>Erwiniaceae</taxon>
        <taxon>Buchnera</taxon>
    </lineage>
</organism>
<dbReference type="Gene3D" id="1.20.1560.10">
    <property type="entry name" value="ABC transporter type 1, transmembrane domain"/>
    <property type="match status" value="1"/>
</dbReference>
<dbReference type="PANTHER" id="PTHR43394:SF1">
    <property type="entry name" value="ATP-BINDING CASSETTE SUB-FAMILY B MEMBER 10, MITOCHONDRIAL"/>
    <property type="match status" value="1"/>
</dbReference>
<comment type="catalytic activity">
    <reaction evidence="12">
        <text>ATP + H2O + xenobioticSide 1 = ADP + phosphate + xenobioticSide 2.</text>
        <dbReference type="EC" id="7.6.2.2"/>
    </reaction>
</comment>
<keyword evidence="7" id="KW-0547">Nucleotide-binding</keyword>
<evidence type="ECO:0000256" key="5">
    <source>
        <dbReference type="ARBA" id="ARBA00022475"/>
    </source>
</evidence>
<keyword evidence="10 14" id="KW-1133">Transmembrane helix</keyword>
<dbReference type="Pfam" id="PF00664">
    <property type="entry name" value="ABC_membrane"/>
    <property type="match status" value="1"/>
</dbReference>
<keyword evidence="6 14" id="KW-0812">Transmembrane</keyword>
<dbReference type="Gene3D" id="3.40.50.300">
    <property type="entry name" value="P-loop containing nucleotide triphosphate hydrolases"/>
    <property type="match status" value="1"/>
</dbReference>
<feature type="transmembrane region" description="Helical" evidence="14">
    <location>
        <begin position="280"/>
        <end position="301"/>
    </location>
</feature>
<protein>
    <recommendedName>
        <fullName evidence="13">Multidrug resistance-like ATP-binding protein MdlA</fullName>
        <ecNumber evidence="3">7.6.2.2</ecNumber>
    </recommendedName>
</protein>
<evidence type="ECO:0000313" key="17">
    <source>
        <dbReference type="EMBL" id="QCI19486.1"/>
    </source>
</evidence>
<dbReference type="PROSITE" id="PS00211">
    <property type="entry name" value="ABC_TRANSPORTER_1"/>
    <property type="match status" value="1"/>
</dbReference>
<keyword evidence="5" id="KW-1003">Cell membrane</keyword>
<evidence type="ECO:0000256" key="10">
    <source>
        <dbReference type="ARBA" id="ARBA00022989"/>
    </source>
</evidence>
<dbReference type="PROSITE" id="PS50893">
    <property type="entry name" value="ABC_TRANSPORTER_2"/>
    <property type="match status" value="1"/>
</dbReference>
<sequence length="576" mass="65682">MKLFNQLKWFFLKEWKRYLGAITLLLIIAILQLLPPKLLGILVDAIIQNKKNSINIFNWVISMLATSIIIYIFRYIWRILLFGASYKLAVELRKKLYESLSKHNMSFYLTKRTGDLMARATNDVDRVVFAAGEGVLTLVDSLVIGFSVLVVMSTQISLKLTIIALLPMPIMAFIIQKFGKKLHIRFLESQAAFSSLNNQVQESLTSIRMIKAFGLEKNQLIKFNKIADFTSFKNMEVAKVDACFEPIIHFFISMSNILSITVGGWLVWTNVITLGQLTSFIMYLGLIIWPMLALAWMFNIVERGSAAWERIQEILIVPKLISDKNLNTAFPKIINNFIININCFKYPKTKNYFLKNIKIILSSGKILGLCGPTGSGKTTVLNLIQRHFPINKGEIIFNGVNLNQLSLKEWRNRIAVVNQTTFLFSDTIFNNIALGKPNATYSEIKFVAILANIHTDIIRFPKKYNTQVGEKGVMLSGGQKQRIAIARALLLNTELLILDDALSAVDGCTEHKILRNIKKWKKKNQSIIISSHRLSVIKNSDKIIVMKNGNIIQHGSHINLMKEVNWYSKMYNYQHI</sequence>
<comment type="subcellular location">
    <subcellularLocation>
        <location evidence="1">Cell membrane</location>
        <topology evidence="1">Multi-pass membrane protein</topology>
    </subcellularLocation>
</comment>